<dbReference type="SMART" id="SM00066">
    <property type="entry name" value="GAL4"/>
    <property type="match status" value="1"/>
</dbReference>
<sequence length="372" mass="42088">MKFAGNPETRVGHQVTFNPQTFDANMQSHSETQSPSSQDLRQHRFSSKPKDALDDWTQAADLGERRRIENRVPPRNYRHKIKENRNDLGLHNLKYARNGACEQCRKRKIRCIVSPEDFKNCNNCIRSNKTCTFIAKTRPVSEHRGKPTFPNTQNIASWIGAKISLKTIKLNNLDVLNIYADAITWLPGDTMCGQPPVIIANAALPALFPTPFIATPYNFTTYPFILFDPHSQTIFPVFQEGLYLPECLPAYGTTSFGLDSNYKASCIINRYLKLLNTNTISAADPEVSVTQHIQQQDTAHNVQMVSRPKSQCWEHGCNGRSFSTFSNLLKHQRKKLGQATKATCLDCGTEFTRTTARNFHQKNGKCKPHPST</sequence>
<accession>A0A4P7N399</accession>
<dbReference type="AlphaFoldDB" id="A0A4P7N399"/>
<reference evidence="4 5" key="1">
    <citation type="journal article" date="2019" name="Mol. Biol. Evol.">
        <title>Blast fungal genomes show frequent chromosomal changes, gene gains and losses, and effector gene turnover.</title>
        <authorList>
            <person name="Gomez Luciano L.B."/>
            <person name="Jason Tsai I."/>
            <person name="Chuma I."/>
            <person name="Tosa Y."/>
            <person name="Chen Y.H."/>
            <person name="Li J.Y."/>
            <person name="Li M.Y."/>
            <person name="Jade Lu M.Y."/>
            <person name="Nakayashiki H."/>
            <person name="Li W.H."/>
        </authorList>
    </citation>
    <scope>NUCLEOTIDE SEQUENCE [LARGE SCALE GENOMIC DNA]</scope>
    <source>
        <strain evidence="4">MZ5-1-6</strain>
    </source>
</reference>
<protein>
    <recommendedName>
        <fullName evidence="3">Zn(2)-C6 fungal-type domain-containing protein</fullName>
    </recommendedName>
</protein>
<keyword evidence="1" id="KW-0539">Nucleus</keyword>
<evidence type="ECO:0000313" key="4">
    <source>
        <dbReference type="EMBL" id="QBZ56803.1"/>
    </source>
</evidence>
<feature type="region of interest" description="Disordered" evidence="2">
    <location>
        <begin position="26"/>
        <end position="51"/>
    </location>
</feature>
<gene>
    <name evidence="4" type="ORF">PoMZ_01719</name>
</gene>
<proteinExistence type="predicted"/>
<evidence type="ECO:0000313" key="5">
    <source>
        <dbReference type="Proteomes" id="UP000294847"/>
    </source>
</evidence>
<dbReference type="PROSITE" id="PS00463">
    <property type="entry name" value="ZN2_CY6_FUNGAL_1"/>
    <property type="match status" value="1"/>
</dbReference>
<dbReference type="GO" id="GO:0000981">
    <property type="term" value="F:DNA-binding transcription factor activity, RNA polymerase II-specific"/>
    <property type="evidence" value="ECO:0007669"/>
    <property type="project" value="InterPro"/>
</dbReference>
<evidence type="ECO:0000256" key="2">
    <source>
        <dbReference type="SAM" id="MobiDB-lite"/>
    </source>
</evidence>
<dbReference type="InterPro" id="IPR036864">
    <property type="entry name" value="Zn2-C6_fun-type_DNA-bd_sf"/>
</dbReference>
<dbReference type="CDD" id="cd00067">
    <property type="entry name" value="GAL4"/>
    <property type="match status" value="1"/>
</dbReference>
<feature type="domain" description="Zn(2)-C6 fungal-type" evidence="3">
    <location>
        <begin position="100"/>
        <end position="133"/>
    </location>
</feature>
<dbReference type="GO" id="GO:0008270">
    <property type="term" value="F:zinc ion binding"/>
    <property type="evidence" value="ECO:0007669"/>
    <property type="project" value="InterPro"/>
</dbReference>
<dbReference type="SUPFAM" id="SSF57701">
    <property type="entry name" value="Zn2/Cys6 DNA-binding domain"/>
    <property type="match status" value="1"/>
</dbReference>
<dbReference type="PROSITE" id="PS50048">
    <property type="entry name" value="ZN2_CY6_FUNGAL_2"/>
    <property type="match status" value="1"/>
</dbReference>
<organism evidence="4 5">
    <name type="scientific">Pyricularia oryzae</name>
    <name type="common">Rice blast fungus</name>
    <name type="synonym">Magnaporthe oryzae</name>
    <dbReference type="NCBI Taxonomy" id="318829"/>
    <lineage>
        <taxon>Eukaryota</taxon>
        <taxon>Fungi</taxon>
        <taxon>Dikarya</taxon>
        <taxon>Ascomycota</taxon>
        <taxon>Pezizomycotina</taxon>
        <taxon>Sordariomycetes</taxon>
        <taxon>Sordariomycetidae</taxon>
        <taxon>Magnaporthales</taxon>
        <taxon>Pyriculariaceae</taxon>
        <taxon>Pyricularia</taxon>
    </lineage>
</organism>
<name>A0A4P7N399_PYROR</name>
<dbReference type="Pfam" id="PF00172">
    <property type="entry name" value="Zn_clus"/>
    <property type="match status" value="1"/>
</dbReference>
<dbReference type="InterPro" id="IPR001138">
    <property type="entry name" value="Zn2Cys6_DnaBD"/>
</dbReference>
<evidence type="ECO:0000256" key="1">
    <source>
        <dbReference type="ARBA" id="ARBA00023242"/>
    </source>
</evidence>
<feature type="compositionally biased region" description="Polar residues" evidence="2">
    <location>
        <begin position="26"/>
        <end position="39"/>
    </location>
</feature>
<dbReference type="Gene3D" id="4.10.240.10">
    <property type="entry name" value="Zn(2)-C6 fungal-type DNA-binding domain"/>
    <property type="match status" value="1"/>
</dbReference>
<dbReference type="Proteomes" id="UP000294847">
    <property type="component" value="Chromosome 2"/>
</dbReference>
<evidence type="ECO:0000259" key="3">
    <source>
        <dbReference type="PROSITE" id="PS50048"/>
    </source>
</evidence>
<dbReference type="EMBL" id="CP034205">
    <property type="protein sequence ID" value="QBZ56803.1"/>
    <property type="molecule type" value="Genomic_DNA"/>
</dbReference>